<dbReference type="InterPro" id="IPR035069">
    <property type="entry name" value="TTHA1013/TTHA0281-like"/>
</dbReference>
<accession>A0A2H6BLX9</accession>
<dbReference type="RefSeq" id="WP_238142299.1">
    <property type="nucleotide sequence ID" value="NZ_BEIU01000019.1"/>
</dbReference>
<dbReference type="InterPro" id="IPR051404">
    <property type="entry name" value="TA_system_antitoxin"/>
</dbReference>
<comment type="caution">
    <text evidence="1">The sequence shown here is derived from an EMBL/GenBank/DDBJ whole genome shotgun (WGS) entry which is preliminary data.</text>
</comment>
<protein>
    <submittedName>
        <fullName evidence="1">Uncharacterized protein</fullName>
    </submittedName>
</protein>
<dbReference type="PANTHER" id="PTHR34504">
    <property type="entry name" value="ANTITOXIN HICB"/>
    <property type="match status" value="1"/>
</dbReference>
<evidence type="ECO:0000313" key="2">
    <source>
        <dbReference type="Proteomes" id="UP000236321"/>
    </source>
</evidence>
<organism evidence="1 2">
    <name type="scientific">Microcystis aeruginosa NIES-298</name>
    <dbReference type="NCBI Taxonomy" id="449468"/>
    <lineage>
        <taxon>Bacteria</taxon>
        <taxon>Bacillati</taxon>
        <taxon>Cyanobacteriota</taxon>
        <taxon>Cyanophyceae</taxon>
        <taxon>Oscillatoriophycideae</taxon>
        <taxon>Chroococcales</taxon>
        <taxon>Microcystaceae</taxon>
        <taxon>Microcystis</taxon>
    </lineage>
</organism>
<name>A0A2H6BLX9_MICAE</name>
<dbReference type="Gene3D" id="3.30.160.250">
    <property type="match status" value="1"/>
</dbReference>
<sequence>MEQPILEYFLSLKYPISIYPEEEGGYTALIPNLPGCMSQGETLEEVIINIEEAVVKKQLLCFLKDKYPHNLLRESRDEEIEKCQNNE</sequence>
<gene>
    <name evidence="1" type="ORF">BGM30_02880</name>
</gene>
<dbReference type="AlphaFoldDB" id="A0A2H6BLX9"/>
<dbReference type="InterPro" id="IPR031807">
    <property type="entry name" value="HicB-like"/>
</dbReference>
<dbReference type="Proteomes" id="UP000236321">
    <property type="component" value="Unassembled WGS sequence"/>
</dbReference>
<dbReference type="EMBL" id="BEYQ01000001">
    <property type="protein sequence ID" value="GBD51195.1"/>
    <property type="molecule type" value="Genomic_DNA"/>
</dbReference>
<dbReference type="PANTHER" id="PTHR34504:SF2">
    <property type="entry name" value="UPF0150 PROTEIN SSL0259"/>
    <property type="match status" value="1"/>
</dbReference>
<evidence type="ECO:0000313" key="1">
    <source>
        <dbReference type="EMBL" id="GBD51195.1"/>
    </source>
</evidence>
<proteinExistence type="predicted"/>
<reference evidence="2" key="1">
    <citation type="submission" date="2017-12" db="EMBL/GenBank/DDBJ databases">
        <title>Improved Draft Genome Sequence of Microcystis aeruginosa NIES-298, a Microcystin-Producing Cyanobacterium from Lake Kasumigaura, Japan.</title>
        <authorList>
            <person name="Yamaguchi H."/>
            <person name="Suzuki S."/>
            <person name="Kawachi M."/>
        </authorList>
    </citation>
    <scope>NUCLEOTIDE SEQUENCE [LARGE SCALE GENOMIC DNA]</scope>
    <source>
        <strain evidence="2">NIES-298</strain>
    </source>
</reference>
<dbReference type="SUPFAM" id="SSF143100">
    <property type="entry name" value="TTHA1013/TTHA0281-like"/>
    <property type="match status" value="1"/>
</dbReference>
<dbReference type="Pfam" id="PF15919">
    <property type="entry name" value="HicB_lk_antitox"/>
    <property type="match status" value="1"/>
</dbReference>